<name>A0AA39X807_9PEZI</name>
<organism evidence="2 3">
    <name type="scientific">Bombardia bombarda</name>
    <dbReference type="NCBI Taxonomy" id="252184"/>
    <lineage>
        <taxon>Eukaryota</taxon>
        <taxon>Fungi</taxon>
        <taxon>Dikarya</taxon>
        <taxon>Ascomycota</taxon>
        <taxon>Pezizomycotina</taxon>
        <taxon>Sordariomycetes</taxon>
        <taxon>Sordariomycetidae</taxon>
        <taxon>Sordariales</taxon>
        <taxon>Lasiosphaeriaceae</taxon>
        <taxon>Bombardia</taxon>
    </lineage>
</organism>
<evidence type="ECO:0000313" key="2">
    <source>
        <dbReference type="EMBL" id="KAK0628811.1"/>
    </source>
</evidence>
<dbReference type="Proteomes" id="UP001174934">
    <property type="component" value="Unassembled WGS sequence"/>
</dbReference>
<evidence type="ECO:0008006" key="4">
    <source>
        <dbReference type="Google" id="ProtNLM"/>
    </source>
</evidence>
<keyword evidence="1" id="KW-0732">Signal</keyword>
<feature type="signal peptide" evidence="1">
    <location>
        <begin position="1"/>
        <end position="17"/>
    </location>
</feature>
<protein>
    <recommendedName>
        <fullName evidence="4">Secreted protein</fullName>
    </recommendedName>
</protein>
<gene>
    <name evidence="2" type="ORF">B0T17DRAFT_167495</name>
</gene>
<accession>A0AA39X807</accession>
<sequence>MTSFRFFFCVLIPSIHSSPNSCIRLILILPLPFSFALSKRTREDARGLSLSRFKSLERPLLHLLSDIEDPRTSHTKLIAPV</sequence>
<comment type="caution">
    <text evidence="2">The sequence shown here is derived from an EMBL/GenBank/DDBJ whole genome shotgun (WGS) entry which is preliminary data.</text>
</comment>
<keyword evidence="3" id="KW-1185">Reference proteome</keyword>
<evidence type="ECO:0000313" key="3">
    <source>
        <dbReference type="Proteomes" id="UP001174934"/>
    </source>
</evidence>
<dbReference type="AlphaFoldDB" id="A0AA39X807"/>
<feature type="chain" id="PRO_5041383355" description="Secreted protein" evidence="1">
    <location>
        <begin position="18"/>
        <end position="81"/>
    </location>
</feature>
<proteinExistence type="predicted"/>
<reference evidence="2" key="1">
    <citation type="submission" date="2023-06" db="EMBL/GenBank/DDBJ databases">
        <title>Genome-scale phylogeny and comparative genomics of the fungal order Sordariales.</title>
        <authorList>
            <consortium name="Lawrence Berkeley National Laboratory"/>
            <person name="Hensen N."/>
            <person name="Bonometti L."/>
            <person name="Westerberg I."/>
            <person name="Brannstrom I.O."/>
            <person name="Guillou S."/>
            <person name="Cros-Aarteil S."/>
            <person name="Calhoun S."/>
            <person name="Haridas S."/>
            <person name="Kuo A."/>
            <person name="Mondo S."/>
            <person name="Pangilinan J."/>
            <person name="Riley R."/>
            <person name="LaButti K."/>
            <person name="Andreopoulos B."/>
            <person name="Lipzen A."/>
            <person name="Chen C."/>
            <person name="Yanf M."/>
            <person name="Daum C."/>
            <person name="Ng V."/>
            <person name="Clum A."/>
            <person name="Steindorff A."/>
            <person name="Ohm R."/>
            <person name="Martin F."/>
            <person name="Silar P."/>
            <person name="Natvig D."/>
            <person name="Lalanne C."/>
            <person name="Gautier V."/>
            <person name="Ament-velasquez S.L."/>
            <person name="Kruys A."/>
            <person name="Hutchinson M.I."/>
            <person name="Powell A.J."/>
            <person name="Barry K."/>
            <person name="Miller A.N."/>
            <person name="Grigoriev I.V."/>
            <person name="Debuchy R."/>
            <person name="Gladieux P."/>
            <person name="Thoren M.H."/>
            <person name="Johannesson H."/>
        </authorList>
    </citation>
    <scope>NUCLEOTIDE SEQUENCE</scope>
    <source>
        <strain evidence="2">SMH3391-2</strain>
    </source>
</reference>
<dbReference type="EMBL" id="JAULSR010000002">
    <property type="protein sequence ID" value="KAK0628811.1"/>
    <property type="molecule type" value="Genomic_DNA"/>
</dbReference>
<evidence type="ECO:0000256" key="1">
    <source>
        <dbReference type="SAM" id="SignalP"/>
    </source>
</evidence>